<reference evidence="2" key="1">
    <citation type="submission" date="2021-02" db="EMBL/GenBank/DDBJ databases">
        <title>Genome sequence Cadophora malorum strain M34.</title>
        <authorList>
            <person name="Stefanovic E."/>
            <person name="Vu D."/>
            <person name="Scully C."/>
            <person name="Dijksterhuis J."/>
            <person name="Roader J."/>
            <person name="Houbraken J."/>
        </authorList>
    </citation>
    <scope>NUCLEOTIDE SEQUENCE</scope>
    <source>
        <strain evidence="2">M34</strain>
    </source>
</reference>
<dbReference type="CDD" id="cd02440">
    <property type="entry name" value="AdoMet_MTases"/>
    <property type="match status" value="1"/>
</dbReference>
<protein>
    <recommendedName>
        <fullName evidence="4">S-adenosyl-L-methionine-dependent methyltransferase</fullName>
    </recommendedName>
</protein>
<feature type="region of interest" description="Disordered" evidence="1">
    <location>
        <begin position="1"/>
        <end position="22"/>
    </location>
</feature>
<name>A0A8H7WB58_9HELO</name>
<proteinExistence type="predicted"/>
<dbReference type="InterPro" id="IPR029063">
    <property type="entry name" value="SAM-dependent_MTases_sf"/>
</dbReference>
<dbReference type="EMBL" id="JAFJYH010000067">
    <property type="protein sequence ID" value="KAG4421348.1"/>
    <property type="molecule type" value="Genomic_DNA"/>
</dbReference>
<accession>A0A8H7WB58</accession>
<feature type="compositionally biased region" description="Low complexity" evidence="1">
    <location>
        <begin position="12"/>
        <end position="22"/>
    </location>
</feature>
<feature type="compositionally biased region" description="Polar residues" evidence="1">
    <location>
        <begin position="1"/>
        <end position="11"/>
    </location>
</feature>
<sequence length="368" mass="41262">MESNSTINPEQPATSPAPAAAPAAVISIEADVSPSLLNTCQNRSLITVLQEADALDHDSAFGDDASDASSRTSLSSGIARYRVENGRRYHAYKEGNYLLPNDDAEQDRLDLHHHIFNLIAEGKLFFAPIENPSRVLDAGTGTGIWAMDFAEVPPNLEFEVDDMEDVWRHKPFSFIHLRSLAGSLKDWPRLISQAYENLEPGGWIEVVDFELYCRDQRDPDAEAPGVPHLKDAKYINMWVAGLHEAADKISRTFRSPERCKGWMEDVGFEKVVEQRIKVPSAPWAKNRRQKEIGLYQQQNMLDASSSYGAAHFTRVLGWTSEEFEMLSASVKRELKDRTLQVYSNLYVIYGRKPGKQDGQTSGDEEGEG</sequence>
<dbReference type="Gene3D" id="3.40.50.150">
    <property type="entry name" value="Vaccinia Virus protein VP39"/>
    <property type="match status" value="1"/>
</dbReference>
<dbReference type="OrthoDB" id="2013972at2759"/>
<evidence type="ECO:0000256" key="1">
    <source>
        <dbReference type="SAM" id="MobiDB-lite"/>
    </source>
</evidence>
<dbReference type="Pfam" id="PF13489">
    <property type="entry name" value="Methyltransf_23"/>
    <property type="match status" value="1"/>
</dbReference>
<comment type="caution">
    <text evidence="2">The sequence shown here is derived from an EMBL/GenBank/DDBJ whole genome shotgun (WGS) entry which is preliminary data.</text>
</comment>
<dbReference type="SUPFAM" id="SSF53335">
    <property type="entry name" value="S-adenosyl-L-methionine-dependent methyltransferases"/>
    <property type="match status" value="1"/>
</dbReference>
<gene>
    <name evidence="2" type="ORF">IFR04_005531</name>
</gene>
<evidence type="ECO:0008006" key="4">
    <source>
        <dbReference type="Google" id="ProtNLM"/>
    </source>
</evidence>
<organism evidence="2 3">
    <name type="scientific">Cadophora malorum</name>
    <dbReference type="NCBI Taxonomy" id="108018"/>
    <lineage>
        <taxon>Eukaryota</taxon>
        <taxon>Fungi</taxon>
        <taxon>Dikarya</taxon>
        <taxon>Ascomycota</taxon>
        <taxon>Pezizomycotina</taxon>
        <taxon>Leotiomycetes</taxon>
        <taxon>Helotiales</taxon>
        <taxon>Ploettnerulaceae</taxon>
        <taxon>Cadophora</taxon>
    </lineage>
</organism>
<evidence type="ECO:0000313" key="2">
    <source>
        <dbReference type="EMBL" id="KAG4421348.1"/>
    </source>
</evidence>
<keyword evidence="3" id="KW-1185">Reference proteome</keyword>
<evidence type="ECO:0000313" key="3">
    <source>
        <dbReference type="Proteomes" id="UP000664132"/>
    </source>
</evidence>
<dbReference type="PANTHER" id="PTHR43591:SF31">
    <property type="entry name" value="LAEA-LIKE, PUTATIVE (AFU_ORTHOLOGUE AFUA_8G01930)-RELATED"/>
    <property type="match status" value="1"/>
</dbReference>
<dbReference type="AlphaFoldDB" id="A0A8H7WB58"/>
<dbReference type="Proteomes" id="UP000664132">
    <property type="component" value="Unassembled WGS sequence"/>
</dbReference>
<dbReference type="PANTHER" id="PTHR43591">
    <property type="entry name" value="METHYLTRANSFERASE"/>
    <property type="match status" value="1"/>
</dbReference>
<dbReference type="GO" id="GO:0008168">
    <property type="term" value="F:methyltransferase activity"/>
    <property type="evidence" value="ECO:0007669"/>
    <property type="project" value="TreeGrafter"/>
</dbReference>